<proteinExistence type="predicted"/>
<name>A0A565B5D6_9BRAS</name>
<protein>
    <submittedName>
        <fullName evidence="1">Uncharacterized protein</fullName>
    </submittedName>
</protein>
<keyword evidence="2" id="KW-1185">Reference proteome</keyword>
<dbReference type="EMBL" id="CABITT030000003">
    <property type="protein sequence ID" value="VVA96520.1"/>
    <property type="molecule type" value="Genomic_DNA"/>
</dbReference>
<sequence length="68" mass="7726">MVPMKPWYRGFKGTIEETASSAPSLKGIWDTGSANSMVLEFKMSEENVILARKIQTHQDNQYNQYASL</sequence>
<evidence type="ECO:0000313" key="2">
    <source>
        <dbReference type="Proteomes" id="UP000489600"/>
    </source>
</evidence>
<organism evidence="1 2">
    <name type="scientific">Arabis nemorensis</name>
    <dbReference type="NCBI Taxonomy" id="586526"/>
    <lineage>
        <taxon>Eukaryota</taxon>
        <taxon>Viridiplantae</taxon>
        <taxon>Streptophyta</taxon>
        <taxon>Embryophyta</taxon>
        <taxon>Tracheophyta</taxon>
        <taxon>Spermatophyta</taxon>
        <taxon>Magnoliopsida</taxon>
        <taxon>eudicotyledons</taxon>
        <taxon>Gunneridae</taxon>
        <taxon>Pentapetalae</taxon>
        <taxon>rosids</taxon>
        <taxon>malvids</taxon>
        <taxon>Brassicales</taxon>
        <taxon>Brassicaceae</taxon>
        <taxon>Arabideae</taxon>
        <taxon>Arabis</taxon>
    </lineage>
</organism>
<evidence type="ECO:0000313" key="1">
    <source>
        <dbReference type="EMBL" id="VVA96520.1"/>
    </source>
</evidence>
<dbReference type="Proteomes" id="UP000489600">
    <property type="component" value="Unassembled WGS sequence"/>
</dbReference>
<comment type="caution">
    <text evidence="1">The sequence shown here is derived from an EMBL/GenBank/DDBJ whole genome shotgun (WGS) entry which is preliminary data.</text>
</comment>
<gene>
    <name evidence="1" type="ORF">ANE_LOCUS6965</name>
</gene>
<accession>A0A565B5D6</accession>
<dbReference type="AlphaFoldDB" id="A0A565B5D6"/>
<reference evidence="1" key="1">
    <citation type="submission" date="2019-07" db="EMBL/GenBank/DDBJ databases">
        <authorList>
            <person name="Dittberner H."/>
        </authorList>
    </citation>
    <scope>NUCLEOTIDE SEQUENCE [LARGE SCALE GENOMIC DNA]</scope>
</reference>